<reference evidence="2" key="1">
    <citation type="submission" date="2015-03" db="EMBL/GenBank/DDBJ databases">
        <authorList>
            <consortium name="Pathogen Informatics"/>
            <person name="Murphy D."/>
        </authorList>
    </citation>
    <scope>NUCLEOTIDE SEQUENCE [LARGE SCALE GENOMIC DNA]</scope>
    <source>
        <strain evidence="2">IP6945</strain>
    </source>
</reference>
<dbReference type="SUPFAM" id="SSF53756">
    <property type="entry name" value="UDP-Glycosyltransferase/glycogen phosphorylase"/>
    <property type="match status" value="1"/>
</dbReference>
<dbReference type="RefSeq" id="WP_050113616.1">
    <property type="nucleotide sequence ID" value="NZ_CQAW01000006.1"/>
</dbReference>
<gene>
    <name evidence="1" type="ORF">ERS008472_01667</name>
</gene>
<evidence type="ECO:0000313" key="1">
    <source>
        <dbReference type="EMBL" id="CNH52982.1"/>
    </source>
</evidence>
<dbReference type="AlphaFoldDB" id="A0A0T9P9L4"/>
<proteinExistence type="predicted"/>
<accession>A0A0T9P9L4</accession>
<dbReference type="Proteomes" id="UP000041882">
    <property type="component" value="Unassembled WGS sequence"/>
</dbReference>
<evidence type="ECO:0000313" key="2">
    <source>
        <dbReference type="Proteomes" id="UP000041882"/>
    </source>
</evidence>
<sequence>MNKMKWAVISGDGLPTSGLLTIFRNAAEIAIKNNMIMNEIPTDLGFSWRPDKVNFFPHGNAESHYPTWMKLSSFYQHSMCNEDFGNDLINIRNKVAKYEFLTKAEIIDVKNKINLISEYYNDYFFNWLEDNDIDWIFCLNMTLSDAVPINLAIHNAAKKYFEKKGHGGVIFWEHDLFGSYAIYENTERLYPKKPNVLTPTPQNNTYTKWIVASEALENECRDYPTELTADIIPNILPSIDKYGFSNIHSEFLNQHDIDKGSSVIIVPVRVFRVKGIEISISVFSALIDIYKLKNLRPPKLLIFGNVNEDPEYANYLKEKVDVLHLNDAIIFLDEVPLQTYKNKNNKLFLDEIDLLIICHALSGAVLFTPNVENVESVGLGPALAAIAGLPCAVTEYTAFTEFYGSEYHHIKVNPASPEDAAQQLFEWMRMHAAGDAAIKIRLNSNKALIQSKFPKGPWLEFIYKLQSELYGLNLKPLIFK</sequence>
<dbReference type="EMBL" id="CQAW01000006">
    <property type="protein sequence ID" value="CNH52982.1"/>
    <property type="molecule type" value="Genomic_DNA"/>
</dbReference>
<organism evidence="1 2">
    <name type="scientific">Yersinia thracica</name>
    <dbReference type="NCBI Taxonomy" id="2890319"/>
    <lineage>
        <taxon>Bacteria</taxon>
        <taxon>Pseudomonadati</taxon>
        <taxon>Pseudomonadota</taxon>
        <taxon>Gammaproteobacteria</taxon>
        <taxon>Enterobacterales</taxon>
        <taxon>Yersiniaceae</taxon>
        <taxon>Yersinia</taxon>
    </lineage>
</organism>
<name>A0A0T9P9L4_9GAMM</name>
<keyword evidence="2" id="KW-1185">Reference proteome</keyword>
<dbReference type="Gene3D" id="3.40.50.2000">
    <property type="entry name" value="Glycogen Phosphorylase B"/>
    <property type="match status" value="1"/>
</dbReference>
<protein>
    <submittedName>
        <fullName evidence="1">Uncharacterized protein</fullName>
    </submittedName>
</protein>